<dbReference type="RefSeq" id="WP_377053202.1">
    <property type="nucleotide sequence ID" value="NZ_JBHLVZ010000067.1"/>
</dbReference>
<feature type="domain" description="DUF2382" evidence="2">
    <location>
        <begin position="176"/>
        <end position="285"/>
    </location>
</feature>
<gene>
    <name evidence="3" type="ORF">ACFFIC_18905</name>
</gene>
<feature type="region of interest" description="Disordered" evidence="1">
    <location>
        <begin position="283"/>
        <end position="333"/>
    </location>
</feature>
<dbReference type="EMBL" id="JBHLVZ010000067">
    <property type="protein sequence ID" value="MFC0387596.1"/>
    <property type="molecule type" value="Genomic_DNA"/>
</dbReference>
<dbReference type="InterPro" id="IPR019060">
    <property type="entry name" value="DUF2382"/>
</dbReference>
<dbReference type="Pfam" id="PF09557">
    <property type="entry name" value="DUF2382"/>
    <property type="match status" value="1"/>
</dbReference>
<dbReference type="InterPro" id="IPR052967">
    <property type="entry name" value="Stress_Response_Assoc"/>
</dbReference>
<reference evidence="3 4" key="1">
    <citation type="submission" date="2024-09" db="EMBL/GenBank/DDBJ databases">
        <authorList>
            <person name="Sun Q."/>
            <person name="Mori K."/>
        </authorList>
    </citation>
    <scope>NUCLEOTIDE SEQUENCE [LARGE SCALE GENOMIC DNA]</scope>
    <source>
        <strain evidence="3 4">CCM 7468</strain>
    </source>
</reference>
<evidence type="ECO:0000256" key="1">
    <source>
        <dbReference type="SAM" id="MobiDB-lite"/>
    </source>
</evidence>
<dbReference type="PANTHER" id="PTHR38463">
    <property type="entry name" value="STRESS RESPONSE PROTEIN YSNF"/>
    <property type="match status" value="1"/>
</dbReference>
<organism evidence="3 4">
    <name type="scientific">Muricoccus vinaceus</name>
    <dbReference type="NCBI Taxonomy" id="424704"/>
    <lineage>
        <taxon>Bacteria</taxon>
        <taxon>Pseudomonadati</taxon>
        <taxon>Pseudomonadota</taxon>
        <taxon>Alphaproteobacteria</taxon>
        <taxon>Acetobacterales</taxon>
        <taxon>Roseomonadaceae</taxon>
        <taxon>Muricoccus</taxon>
    </lineage>
</organism>
<accession>A0ABV6IVV5</accession>
<evidence type="ECO:0000313" key="4">
    <source>
        <dbReference type="Proteomes" id="UP001589789"/>
    </source>
</evidence>
<dbReference type="Proteomes" id="UP001589789">
    <property type="component" value="Unassembled WGS sequence"/>
</dbReference>
<comment type="caution">
    <text evidence="3">The sequence shown here is derived from an EMBL/GenBank/DDBJ whole genome shotgun (WGS) entry which is preliminary data.</text>
</comment>
<feature type="compositionally biased region" description="Polar residues" evidence="1">
    <location>
        <begin position="288"/>
        <end position="309"/>
    </location>
</feature>
<evidence type="ECO:0000313" key="3">
    <source>
        <dbReference type="EMBL" id="MFC0387596.1"/>
    </source>
</evidence>
<evidence type="ECO:0000259" key="2">
    <source>
        <dbReference type="Pfam" id="PF09557"/>
    </source>
</evidence>
<sequence>MMTRTITAMFSNRTAADRAVSQLSRELGLESGQVRVHAAEAGSTGVATSGAATEDTGFWASLKDLFVPDEDRSAYAEGIRRGNVVVSADVDEGMLDRAMDILEHNGAVDLDSQEAEWKQSGWTGYQAGTATGAAVGTSPSMPGLGVVATGAAATTSTTSTPAAASTTARTGAEEVIPIVEEQIRVGKRDAERGRVRVRSYIVETPVTEQVTLREEHVDVQRRAVDRPLTDADDVFRERVIDATEHAEQAVVAKEARVIEEVVIRKDTTERTETVHDTVRHTEVEVDDTTGTKGTVAGSVSTTDTTSNPPGTAASRAVDKTLGTNISGANPTKR</sequence>
<proteinExistence type="predicted"/>
<keyword evidence="4" id="KW-1185">Reference proteome</keyword>
<feature type="compositionally biased region" description="Polar residues" evidence="1">
    <location>
        <begin position="321"/>
        <end position="333"/>
    </location>
</feature>
<dbReference type="PANTHER" id="PTHR38463:SF1">
    <property type="entry name" value="STRESS RESPONSE PROTEIN YSNF"/>
    <property type="match status" value="1"/>
</dbReference>
<name>A0ABV6IVV5_9PROT</name>
<protein>
    <submittedName>
        <fullName evidence="3">YsnF/AvaK domain-containing protein</fullName>
    </submittedName>
</protein>